<proteinExistence type="predicted"/>
<dbReference type="RefSeq" id="WP_151091966.1">
    <property type="nucleotide sequence ID" value="NZ_VYXQ01000004.1"/>
</dbReference>
<comment type="caution">
    <text evidence="2">The sequence shown here is derived from an EMBL/GenBank/DDBJ whole genome shotgun (WGS) entry which is preliminary data.</text>
</comment>
<dbReference type="Pfam" id="PF13223">
    <property type="entry name" value="DUF4031"/>
    <property type="match status" value="1"/>
</dbReference>
<name>A0A5N1K239_9HYPH</name>
<gene>
    <name evidence="2" type="ORF">F3W84_05435</name>
</gene>
<sequence>MSVYVDNMASSFGRLILCHMWADTLNELVEMADIIGVKRKWIQGHETLSLPQYRSASWVHFDISKAKRKLAIENGALETDRYGPVVHNANLLMNSEKPDIVAKGKKRLYMVEKCRERRTKDKRSWQLNLDLFITH</sequence>
<reference evidence="2 3" key="1">
    <citation type="submission" date="2019-09" db="EMBL/GenBank/DDBJ databases">
        <title>Biological control of the noxious weed angled onion (Allium triquetrum) thwarted by endophytic bacteria in Victoria, Australia.</title>
        <authorList>
            <person name="Tehranchian P."/>
            <person name="Adair R.J."/>
            <person name="Van T.H."/>
            <person name="Morrison P.D."/>
            <person name="Williams H."/>
            <person name="Lawrie A.C."/>
        </authorList>
    </citation>
    <scope>NUCLEOTIDE SEQUENCE [LARGE SCALE GENOMIC DNA]</scope>
    <source>
        <strain evidence="2 3">RPTAtOch1</strain>
    </source>
</reference>
<accession>A0A5N1K239</accession>
<protein>
    <submittedName>
        <fullName evidence="2">DUF4031 domain-containing protein</fullName>
    </submittedName>
</protein>
<dbReference type="InterPro" id="IPR025109">
    <property type="entry name" value="DUF4031"/>
</dbReference>
<organism evidence="2 3">
    <name type="scientific">Ochrobactrum quorumnocens</name>
    <dbReference type="NCBI Taxonomy" id="271865"/>
    <lineage>
        <taxon>Bacteria</taxon>
        <taxon>Pseudomonadati</taxon>
        <taxon>Pseudomonadota</taxon>
        <taxon>Alphaproteobacteria</taxon>
        <taxon>Hyphomicrobiales</taxon>
        <taxon>Brucellaceae</taxon>
        <taxon>Brucella/Ochrobactrum group</taxon>
        <taxon>Ochrobactrum</taxon>
    </lineage>
</organism>
<evidence type="ECO:0000259" key="1">
    <source>
        <dbReference type="Pfam" id="PF13223"/>
    </source>
</evidence>
<dbReference type="Proteomes" id="UP000327108">
    <property type="component" value="Unassembled WGS sequence"/>
</dbReference>
<dbReference type="AlphaFoldDB" id="A0A5N1K239"/>
<keyword evidence="3" id="KW-1185">Reference proteome</keyword>
<feature type="domain" description="DUF4031" evidence="1">
    <location>
        <begin position="3"/>
        <end position="82"/>
    </location>
</feature>
<dbReference type="EMBL" id="VYXQ01000004">
    <property type="protein sequence ID" value="KAA9369580.1"/>
    <property type="molecule type" value="Genomic_DNA"/>
</dbReference>
<evidence type="ECO:0000313" key="3">
    <source>
        <dbReference type="Proteomes" id="UP000327108"/>
    </source>
</evidence>
<evidence type="ECO:0000313" key="2">
    <source>
        <dbReference type="EMBL" id="KAA9369580.1"/>
    </source>
</evidence>